<organism evidence="2">
    <name type="scientific">marine sediment metagenome</name>
    <dbReference type="NCBI Taxonomy" id="412755"/>
    <lineage>
        <taxon>unclassified sequences</taxon>
        <taxon>metagenomes</taxon>
        <taxon>ecological metagenomes</taxon>
    </lineage>
</organism>
<dbReference type="EMBL" id="BARV01025300">
    <property type="protein sequence ID" value="GAI42921.1"/>
    <property type="molecule type" value="Genomic_DNA"/>
</dbReference>
<feature type="non-terminal residue" evidence="2">
    <location>
        <position position="1"/>
    </location>
</feature>
<proteinExistence type="predicted"/>
<dbReference type="Gene3D" id="2.60.40.10">
    <property type="entry name" value="Immunoglobulins"/>
    <property type="match status" value="1"/>
</dbReference>
<name>X1PK77_9ZZZZ</name>
<reference evidence="2" key="1">
    <citation type="journal article" date="2014" name="Front. Microbiol.">
        <title>High frequency of phylogenetically diverse reductive dehalogenase-homologous genes in deep subseafloor sedimentary metagenomes.</title>
        <authorList>
            <person name="Kawai M."/>
            <person name="Futagami T."/>
            <person name="Toyoda A."/>
            <person name="Takaki Y."/>
            <person name="Nishi S."/>
            <person name="Hori S."/>
            <person name="Arai W."/>
            <person name="Tsubouchi T."/>
            <person name="Morono Y."/>
            <person name="Uchiyama I."/>
            <person name="Ito T."/>
            <person name="Fujiyama A."/>
            <person name="Inagaki F."/>
            <person name="Takami H."/>
        </authorList>
    </citation>
    <scope>NUCLEOTIDE SEQUENCE</scope>
    <source>
        <strain evidence="2">Expedition CK06-06</strain>
    </source>
</reference>
<dbReference type="AlphaFoldDB" id="X1PK77"/>
<dbReference type="InterPro" id="IPR013783">
    <property type="entry name" value="Ig-like_fold"/>
</dbReference>
<gene>
    <name evidence="2" type="ORF">S06H3_41119</name>
</gene>
<evidence type="ECO:0000313" key="2">
    <source>
        <dbReference type="EMBL" id="GAI42921.1"/>
    </source>
</evidence>
<comment type="caution">
    <text evidence="2">The sequence shown here is derived from an EMBL/GenBank/DDBJ whole genome shotgun (WGS) entry which is preliminary data.</text>
</comment>
<protein>
    <recommendedName>
        <fullName evidence="3">Fibronectin type-III domain-containing protein</fullName>
    </recommendedName>
</protein>
<evidence type="ECO:0008006" key="3">
    <source>
        <dbReference type="Google" id="ProtNLM"/>
    </source>
</evidence>
<evidence type="ECO:0000256" key="1">
    <source>
        <dbReference type="SAM" id="Phobius"/>
    </source>
</evidence>
<sequence>RSPSFSWTHLPGATEYEFTLAKDEALEQIVTSLKVPIASYDYDGELDWGTTYFWQAKATRPFVSEFSPIFAFTVAVEEETEAPSWMANLPLWVWIVIASFAAASIAASITAFIITRKKGSRAS</sequence>
<keyword evidence="1" id="KW-0472">Membrane</keyword>
<accession>X1PK77</accession>
<keyword evidence="1" id="KW-1133">Transmembrane helix</keyword>
<keyword evidence="1" id="KW-0812">Transmembrane</keyword>
<feature type="transmembrane region" description="Helical" evidence="1">
    <location>
        <begin position="91"/>
        <end position="114"/>
    </location>
</feature>